<sequence>MQAIELNDPVEIEAFLSKISLSGDGFNSECLLIDVYDVGLDYPDFLKAEGSDPDACYDGKSPAWAKYHVRQGKRVFMIYGGSGNKRRSHFSETP</sequence>
<evidence type="ECO:0000313" key="1">
    <source>
        <dbReference type="EMBL" id="SVB11575.1"/>
    </source>
</evidence>
<dbReference type="EMBL" id="UINC01029217">
    <property type="protein sequence ID" value="SVB11575.1"/>
    <property type="molecule type" value="Genomic_DNA"/>
</dbReference>
<protein>
    <submittedName>
        <fullName evidence="1">Uncharacterized protein</fullName>
    </submittedName>
</protein>
<accession>A0A382BCP1</accession>
<reference evidence="1" key="1">
    <citation type="submission" date="2018-05" db="EMBL/GenBank/DDBJ databases">
        <authorList>
            <person name="Lanie J.A."/>
            <person name="Ng W.-L."/>
            <person name="Kazmierczak K.M."/>
            <person name="Andrzejewski T.M."/>
            <person name="Davidsen T.M."/>
            <person name="Wayne K.J."/>
            <person name="Tettelin H."/>
            <person name="Glass J.I."/>
            <person name="Rusch D."/>
            <person name="Podicherti R."/>
            <person name="Tsui H.-C.T."/>
            <person name="Winkler M.E."/>
        </authorList>
    </citation>
    <scope>NUCLEOTIDE SEQUENCE</scope>
</reference>
<gene>
    <name evidence="1" type="ORF">METZ01_LOCUS164429</name>
</gene>
<organism evidence="1">
    <name type="scientific">marine metagenome</name>
    <dbReference type="NCBI Taxonomy" id="408172"/>
    <lineage>
        <taxon>unclassified sequences</taxon>
        <taxon>metagenomes</taxon>
        <taxon>ecological metagenomes</taxon>
    </lineage>
</organism>
<proteinExistence type="predicted"/>
<dbReference type="AlphaFoldDB" id="A0A382BCP1"/>
<name>A0A382BCP1_9ZZZZ</name>